<proteinExistence type="predicted"/>
<keyword evidence="4" id="KW-1185">Reference proteome</keyword>
<name>A0A5C3L3K8_COPMA</name>
<reference evidence="3 4" key="1">
    <citation type="journal article" date="2019" name="Nat. Ecol. Evol.">
        <title>Megaphylogeny resolves global patterns of mushroom evolution.</title>
        <authorList>
            <person name="Varga T."/>
            <person name="Krizsan K."/>
            <person name="Foldi C."/>
            <person name="Dima B."/>
            <person name="Sanchez-Garcia M."/>
            <person name="Sanchez-Ramirez S."/>
            <person name="Szollosi G.J."/>
            <person name="Szarkandi J.G."/>
            <person name="Papp V."/>
            <person name="Albert L."/>
            <person name="Andreopoulos W."/>
            <person name="Angelini C."/>
            <person name="Antonin V."/>
            <person name="Barry K.W."/>
            <person name="Bougher N.L."/>
            <person name="Buchanan P."/>
            <person name="Buyck B."/>
            <person name="Bense V."/>
            <person name="Catcheside P."/>
            <person name="Chovatia M."/>
            <person name="Cooper J."/>
            <person name="Damon W."/>
            <person name="Desjardin D."/>
            <person name="Finy P."/>
            <person name="Geml J."/>
            <person name="Haridas S."/>
            <person name="Hughes K."/>
            <person name="Justo A."/>
            <person name="Karasinski D."/>
            <person name="Kautmanova I."/>
            <person name="Kiss B."/>
            <person name="Kocsube S."/>
            <person name="Kotiranta H."/>
            <person name="LaButti K.M."/>
            <person name="Lechner B.E."/>
            <person name="Liimatainen K."/>
            <person name="Lipzen A."/>
            <person name="Lukacs Z."/>
            <person name="Mihaltcheva S."/>
            <person name="Morgado L.N."/>
            <person name="Niskanen T."/>
            <person name="Noordeloos M.E."/>
            <person name="Ohm R.A."/>
            <person name="Ortiz-Santana B."/>
            <person name="Ovrebo C."/>
            <person name="Racz N."/>
            <person name="Riley R."/>
            <person name="Savchenko A."/>
            <person name="Shiryaev A."/>
            <person name="Soop K."/>
            <person name="Spirin V."/>
            <person name="Szebenyi C."/>
            <person name="Tomsovsky M."/>
            <person name="Tulloss R.E."/>
            <person name="Uehling J."/>
            <person name="Grigoriev I.V."/>
            <person name="Vagvolgyi C."/>
            <person name="Papp T."/>
            <person name="Martin F.M."/>
            <person name="Miettinen O."/>
            <person name="Hibbett D.S."/>
            <person name="Nagy L.G."/>
        </authorList>
    </citation>
    <scope>NUCLEOTIDE SEQUENCE [LARGE SCALE GENOMIC DNA]</scope>
    <source>
        <strain evidence="3 4">CBS 121175</strain>
    </source>
</reference>
<evidence type="ECO:0000313" key="3">
    <source>
        <dbReference type="EMBL" id="TFK22758.1"/>
    </source>
</evidence>
<dbReference type="InterPro" id="IPR036047">
    <property type="entry name" value="F-box-like_dom_sf"/>
</dbReference>
<dbReference type="AlphaFoldDB" id="A0A5C3L3K8"/>
<dbReference type="PROSITE" id="PS50181">
    <property type="entry name" value="FBOX"/>
    <property type="match status" value="1"/>
</dbReference>
<evidence type="ECO:0000256" key="1">
    <source>
        <dbReference type="SAM" id="MobiDB-lite"/>
    </source>
</evidence>
<evidence type="ECO:0000259" key="2">
    <source>
        <dbReference type="PROSITE" id="PS50181"/>
    </source>
</evidence>
<dbReference type="Pfam" id="PF00646">
    <property type="entry name" value="F-box"/>
    <property type="match status" value="1"/>
</dbReference>
<feature type="domain" description="F-box" evidence="2">
    <location>
        <begin position="90"/>
        <end position="139"/>
    </location>
</feature>
<dbReference type="OrthoDB" id="2322499at2759"/>
<dbReference type="CDD" id="cd09917">
    <property type="entry name" value="F-box_SF"/>
    <property type="match status" value="1"/>
</dbReference>
<feature type="region of interest" description="Disordered" evidence="1">
    <location>
        <begin position="26"/>
        <end position="81"/>
    </location>
</feature>
<evidence type="ECO:0000313" key="4">
    <source>
        <dbReference type="Proteomes" id="UP000307440"/>
    </source>
</evidence>
<feature type="compositionally biased region" description="Acidic residues" evidence="1">
    <location>
        <begin position="32"/>
        <end position="47"/>
    </location>
</feature>
<dbReference type="InterPro" id="IPR001810">
    <property type="entry name" value="F-box_dom"/>
</dbReference>
<gene>
    <name evidence="3" type="ORF">FA15DRAFT_757764</name>
</gene>
<dbReference type="Proteomes" id="UP000307440">
    <property type="component" value="Unassembled WGS sequence"/>
</dbReference>
<protein>
    <recommendedName>
        <fullName evidence="2">F-box domain-containing protein</fullName>
    </recommendedName>
</protein>
<dbReference type="SMART" id="SM00256">
    <property type="entry name" value="FBOX"/>
    <property type="match status" value="1"/>
</dbReference>
<dbReference type="SUPFAM" id="SSF81383">
    <property type="entry name" value="F-box domain"/>
    <property type="match status" value="1"/>
</dbReference>
<accession>A0A5C3L3K8</accession>
<dbReference type="EMBL" id="ML210233">
    <property type="protein sequence ID" value="TFK22758.1"/>
    <property type="molecule type" value="Genomic_DNA"/>
</dbReference>
<sequence length="752" mass="85187">MRVTRGQTRANLKALELEAKSTTCGMGIVDGDASEESVADEDEDDLGNSDFEIRKGTSSAKRRKVSTTKQPAPNLSKAKIPARRGRRKTLSLFPAMPLDILFEILRYLTPKELLSVARTNKMFASTMFSSIAKTVWKAARERFAAPEPFSHFSEPQWASLLFESSCRSCGTKGVPKTDFQIGKRVCVSCKKKYLLWGSKFQKEYPQLNEDVLRYVPYTNVGGNAHGHTSSSKFYWTPDIAEIHNEWSALKAKGRSAAGKRALEEFERRRREIVEDMQQKAGQCRSWVRDSQVDRYAKAAEQRDQRLQCVKDRFKALGYTKVDLDVLSIYTEGICSGTGNVTDRVWKQLRTKLEPAVSEEKKRRVYLERRPIVATRQAKLGSLYETFKDDPKNSPRDLQFYPSLLELCLMRTVDETLQSDKDVAAEDIQTLAKSFPTLVENYLTQRKLDLLALVPNSEDSGPEILDLATSVFACNASACDRSFLIGWSAVSAHHCANTDERRPSHIPYNEPRPSTIRYHTTVAAVAAGLVKLAGIKPSAVTAAEMDEKNLRFKCGTAECNLDSMTWVARTNALSKNHQDCAFTWRAAIAHFCRGHDYRLWRPSGENESRRFVLVGEEKTREVMHLEANLKDTVHVWSCSRCKTFNASGPHPEHAVLSHLEEIHWVEQPKKGIDFFMNEDVRMKMEVPTVLPRSAEDQDQVDVQVGKVLACLRCPRTSIRRFELVGVTSHLYAKHKVQKPRKDVDWELAPLADK</sequence>
<organism evidence="3 4">
    <name type="scientific">Coprinopsis marcescibilis</name>
    <name type="common">Agaric fungus</name>
    <name type="synonym">Psathyrella marcescibilis</name>
    <dbReference type="NCBI Taxonomy" id="230819"/>
    <lineage>
        <taxon>Eukaryota</taxon>
        <taxon>Fungi</taxon>
        <taxon>Dikarya</taxon>
        <taxon>Basidiomycota</taxon>
        <taxon>Agaricomycotina</taxon>
        <taxon>Agaricomycetes</taxon>
        <taxon>Agaricomycetidae</taxon>
        <taxon>Agaricales</taxon>
        <taxon>Agaricineae</taxon>
        <taxon>Psathyrellaceae</taxon>
        <taxon>Coprinopsis</taxon>
    </lineage>
</organism>
<dbReference type="STRING" id="230819.A0A5C3L3K8"/>